<organism evidence="1">
    <name type="scientific">Puccinia triticina (isolate 1-1 / race 1 (BBBD))</name>
    <name type="common">Brown leaf rust fungus</name>
    <dbReference type="NCBI Taxonomy" id="630390"/>
    <lineage>
        <taxon>Eukaryota</taxon>
        <taxon>Fungi</taxon>
        <taxon>Dikarya</taxon>
        <taxon>Basidiomycota</taxon>
        <taxon>Pucciniomycotina</taxon>
        <taxon>Pucciniomycetes</taxon>
        <taxon>Pucciniales</taxon>
        <taxon>Pucciniaceae</taxon>
        <taxon>Puccinia</taxon>
    </lineage>
</organism>
<sequence>MRTVLHQRNLAERDATENGDTDVIPVLTKNMESGHLDREQANELELDSIGLEENTSSTASESDCEPFEGLDPAVYSLFDNSVDPDGDANGEISWDDYLFEALNQLADEPVPWEFLTKKRPKSRPTVMVSLQRKGVSNWLTHDGLYAPHHVLQHICTTPPDNFLDRLQASTLEDIGEGACGYPKNAESQVASTTSILNNECYSVSLSALLKQELSNPYVNPHLDFYPEDSHGLNVYKSSQSTKWLKELPPEMRAPMAANPNGQHFYVFEPAQLRNGDIVVPLFFYKDGFDSQLYAKCAIPTMDPLPGQNESFLHIPAKLQYDSELLVSIQLAHFDLIYSEIYMGDGGMLSDWCSNQLWEIGSTATSHKLPHPWREPAKGRVIRQMPINLFADDTSGNVSKQWNCHISYYCTLAGLPPKATNMQYNCHFLSTSNQAGVLELGEQIVEELNLSSSEGFPAYDPGLDADVLVMSFVLCFQGDSPMHAEVTNTMMPNVALNPCRMCMLHVDNLNDKHKQAYIREFLHIDSSGEHCPVASRNWEYIKEQSVELWELAQDGVKCHYDDPSKEKGICDTINRRFVEKLFDKANPKLKAEVLRLAKEDLERLFNSFLKLKGFDGCKDTPVEILHVFLLGIVKYMTRNFLKALKPPQLARFMASWEAFDIKSLNISSIQSKYWMSHYKSLVGKDFKIIIQTAPFVLFQFMTNAQHSLWGSLCTLATLIFKTHIANMLEYLTELRKHIRIFLWHSIHTTAQWINRPKLHMLLHLPESIERFGPPSLFSTENFESFNSLLRNASVHSNRLQPGRDIGLRFLDFQALRSITSRARLENHETHTQFYAADEVTAIFSQNSLIQMSMGYNNLLMNPGNGFPHVMQIPLTKQDVQSIPLYFDQMPNTHPKQVCQLRLSKKDIIKRGFFVLLAPGPCGQSANQIIGRVESLWECRDHNRVKYLVRLIHFHKEGVSTFYNMRCLTKSATTGIHSVLVRHQGVLELQHDCFSGSCSLTLNTDPVNKNKEAAPAPQVIKHSDDQHFILNSAAL</sequence>
<dbReference type="EMBL" id="ADAS02000016">
    <property type="protein sequence ID" value="OAV96922.1"/>
    <property type="molecule type" value="Genomic_DNA"/>
</dbReference>
<accession>A0A180GXC3</accession>
<reference evidence="1" key="1">
    <citation type="submission" date="2009-11" db="EMBL/GenBank/DDBJ databases">
        <authorList>
            <consortium name="The Broad Institute Genome Sequencing Platform"/>
            <person name="Ward D."/>
            <person name="Feldgarden M."/>
            <person name="Earl A."/>
            <person name="Young S.K."/>
            <person name="Zeng Q."/>
            <person name="Koehrsen M."/>
            <person name="Alvarado L."/>
            <person name="Berlin A."/>
            <person name="Bochicchio J."/>
            <person name="Borenstein D."/>
            <person name="Chapman S.B."/>
            <person name="Chen Z."/>
            <person name="Engels R."/>
            <person name="Freedman E."/>
            <person name="Gellesch M."/>
            <person name="Goldberg J."/>
            <person name="Griggs A."/>
            <person name="Gujja S."/>
            <person name="Heilman E."/>
            <person name="Heiman D."/>
            <person name="Hepburn T."/>
            <person name="Howarth C."/>
            <person name="Jen D."/>
            <person name="Larson L."/>
            <person name="Lewis B."/>
            <person name="Mehta T."/>
            <person name="Park D."/>
            <person name="Pearson M."/>
            <person name="Roberts A."/>
            <person name="Saif S."/>
            <person name="Shea T."/>
            <person name="Shenoy N."/>
            <person name="Sisk P."/>
            <person name="Stolte C."/>
            <person name="Sykes S."/>
            <person name="Thomson T."/>
            <person name="Walk T."/>
            <person name="White J."/>
            <person name="Yandava C."/>
            <person name="Izard J."/>
            <person name="Baranova O.V."/>
            <person name="Blanton J.M."/>
            <person name="Tanner A.C."/>
            <person name="Dewhirst F.E."/>
            <person name="Haas B."/>
            <person name="Nusbaum C."/>
            <person name="Birren B."/>
        </authorList>
    </citation>
    <scope>NUCLEOTIDE SEQUENCE [LARGE SCALE GENOMIC DNA]</scope>
    <source>
        <strain evidence="1">1-1 BBBD Race 1</strain>
    </source>
</reference>
<name>A0A180GXC3_PUCT1</name>
<dbReference type="STRING" id="630390.A0A180GXC3"/>
<dbReference type="OrthoDB" id="2506088at2759"/>
<protein>
    <submittedName>
        <fullName evidence="1 2">Uncharacterized protein</fullName>
    </submittedName>
</protein>
<dbReference type="PANTHER" id="PTHR31912">
    <property type="entry name" value="IP13529P"/>
    <property type="match status" value="1"/>
</dbReference>
<reference evidence="2 3" key="3">
    <citation type="journal article" date="2017" name="G3 (Bethesda)">
        <title>Comparative analysis highlights variable genome content of wheat rusts and divergence of the mating loci.</title>
        <authorList>
            <person name="Cuomo C.A."/>
            <person name="Bakkeren G."/>
            <person name="Khalil H.B."/>
            <person name="Panwar V."/>
            <person name="Joly D."/>
            <person name="Linning R."/>
            <person name="Sakthikumar S."/>
            <person name="Song X."/>
            <person name="Adiconis X."/>
            <person name="Fan L."/>
            <person name="Goldberg J.M."/>
            <person name="Levin J.Z."/>
            <person name="Young S."/>
            <person name="Zeng Q."/>
            <person name="Anikster Y."/>
            <person name="Bruce M."/>
            <person name="Wang M."/>
            <person name="Yin C."/>
            <person name="McCallum B."/>
            <person name="Szabo L.J."/>
            <person name="Hulbert S."/>
            <person name="Chen X."/>
            <person name="Fellers J.P."/>
        </authorList>
    </citation>
    <scope>NUCLEOTIDE SEQUENCE</scope>
    <source>
        <strain evidence="3">Isolate 1-1 / race 1 (BBBD)</strain>
        <strain evidence="2">isolate 1-1 / race 1 (BBBD)</strain>
    </source>
</reference>
<dbReference type="Proteomes" id="UP000005240">
    <property type="component" value="Unassembled WGS sequence"/>
</dbReference>
<dbReference type="VEuPathDB" id="FungiDB:PTTG_08102"/>
<proteinExistence type="predicted"/>
<reference evidence="2" key="4">
    <citation type="submission" date="2025-05" db="UniProtKB">
        <authorList>
            <consortium name="EnsemblFungi"/>
        </authorList>
    </citation>
    <scope>IDENTIFICATION</scope>
    <source>
        <strain evidence="2">isolate 1-1 / race 1 (BBBD)</strain>
    </source>
</reference>
<reference evidence="1" key="2">
    <citation type="submission" date="2016-05" db="EMBL/GenBank/DDBJ databases">
        <title>Comparative analysis highlights variable genome content of wheat rusts and divergence of the mating loci.</title>
        <authorList>
            <person name="Cuomo C.A."/>
            <person name="Bakkeren G."/>
            <person name="Szabo L."/>
            <person name="Khalil H."/>
            <person name="Joly D."/>
            <person name="Goldberg J."/>
            <person name="Young S."/>
            <person name="Zeng Q."/>
            <person name="Fellers J."/>
        </authorList>
    </citation>
    <scope>NUCLEOTIDE SEQUENCE [LARGE SCALE GENOMIC DNA]</scope>
    <source>
        <strain evidence="1">1-1 BBBD Race 1</strain>
    </source>
</reference>
<evidence type="ECO:0000313" key="1">
    <source>
        <dbReference type="EMBL" id="OAV96922.1"/>
    </source>
</evidence>
<gene>
    <name evidence="1" type="ORF">PTTG_08102</name>
</gene>
<dbReference type="AlphaFoldDB" id="A0A180GXC3"/>
<dbReference type="EnsemblFungi" id="PTTG_08102-t43_1">
    <property type="protein sequence ID" value="PTTG_08102-t43_1-p1"/>
    <property type="gene ID" value="PTTG_08102"/>
</dbReference>
<keyword evidence="3" id="KW-1185">Reference proteome</keyword>
<dbReference type="PANTHER" id="PTHR31912:SF34">
    <property type="entry name" value="NOTOCHORD-RELATED PROTEIN"/>
    <property type="match status" value="1"/>
</dbReference>
<evidence type="ECO:0000313" key="3">
    <source>
        <dbReference type="Proteomes" id="UP000005240"/>
    </source>
</evidence>
<evidence type="ECO:0000313" key="2">
    <source>
        <dbReference type="EnsemblFungi" id="PTTG_08102-t43_1-p1"/>
    </source>
</evidence>